<keyword evidence="2" id="KW-0812">Transmembrane</keyword>
<sequence>MNFINQRGLFASKSIFRALPRPSQVRFSRSNALQGTTDKNVITDKNGKVVLYRGPPAMKPWIYYFIGGTFMVIGVELAYDVYNHFCWPLFSKDPNRKPELVSEKKRTVGAVLAGTIGLITASLFFMVPSSNITRLTLDLPKRQLILRTAVRGFSALPPRAIYPTALRKTAELRGFYLTPFNNERVVPLASVYRVRGSASPLSGPRNDSGSGSQKAIFVRHKGNNSKTVQRYDIPTHYKHSIEIRVGEGRFWYTIEAFGGVPIDQFVKSNTSRYARFWQRISYWMRGSTDWTDVSKEEMEAILSDSSAPGKEASPSTTKLGPKQPWFSDRQTFDDVIPLVKRK</sequence>
<protein>
    <submittedName>
        <fullName evidence="3">Uncharacterized protein</fullName>
    </submittedName>
</protein>
<organism evidence="3 4">
    <name type="scientific">Meira miltonrushii</name>
    <dbReference type="NCBI Taxonomy" id="1280837"/>
    <lineage>
        <taxon>Eukaryota</taxon>
        <taxon>Fungi</taxon>
        <taxon>Dikarya</taxon>
        <taxon>Basidiomycota</taxon>
        <taxon>Ustilaginomycotina</taxon>
        <taxon>Exobasidiomycetes</taxon>
        <taxon>Exobasidiales</taxon>
        <taxon>Brachybasidiaceae</taxon>
        <taxon>Meira</taxon>
    </lineage>
</organism>
<dbReference type="AlphaFoldDB" id="A0A316VAD4"/>
<evidence type="ECO:0000313" key="4">
    <source>
        <dbReference type="Proteomes" id="UP000245771"/>
    </source>
</evidence>
<keyword evidence="2" id="KW-1133">Transmembrane helix</keyword>
<feature type="transmembrane region" description="Helical" evidence="2">
    <location>
        <begin position="107"/>
        <end position="127"/>
    </location>
</feature>
<accession>A0A316VAD4</accession>
<feature type="transmembrane region" description="Helical" evidence="2">
    <location>
        <begin position="61"/>
        <end position="82"/>
    </location>
</feature>
<evidence type="ECO:0000256" key="2">
    <source>
        <dbReference type="SAM" id="Phobius"/>
    </source>
</evidence>
<evidence type="ECO:0000313" key="3">
    <source>
        <dbReference type="EMBL" id="PWN34476.1"/>
    </source>
</evidence>
<feature type="region of interest" description="Disordered" evidence="1">
    <location>
        <begin position="302"/>
        <end position="328"/>
    </location>
</feature>
<dbReference type="OrthoDB" id="2545226at2759"/>
<reference evidence="3 4" key="1">
    <citation type="journal article" date="2018" name="Mol. Biol. Evol.">
        <title>Broad Genomic Sampling Reveals a Smut Pathogenic Ancestry of the Fungal Clade Ustilaginomycotina.</title>
        <authorList>
            <person name="Kijpornyongpan T."/>
            <person name="Mondo S.J."/>
            <person name="Barry K."/>
            <person name="Sandor L."/>
            <person name="Lee J."/>
            <person name="Lipzen A."/>
            <person name="Pangilinan J."/>
            <person name="LaButti K."/>
            <person name="Hainaut M."/>
            <person name="Henrissat B."/>
            <person name="Grigoriev I.V."/>
            <person name="Spatafora J.W."/>
            <person name="Aime M.C."/>
        </authorList>
    </citation>
    <scope>NUCLEOTIDE SEQUENCE [LARGE SCALE GENOMIC DNA]</scope>
    <source>
        <strain evidence="3 4">MCA 3882</strain>
    </source>
</reference>
<keyword evidence="2" id="KW-0472">Membrane</keyword>
<dbReference type="EMBL" id="KZ819604">
    <property type="protein sequence ID" value="PWN34476.1"/>
    <property type="molecule type" value="Genomic_DNA"/>
</dbReference>
<dbReference type="Proteomes" id="UP000245771">
    <property type="component" value="Unassembled WGS sequence"/>
</dbReference>
<name>A0A316VAD4_9BASI</name>
<dbReference type="GeneID" id="37021098"/>
<dbReference type="InParanoid" id="A0A316VAD4"/>
<keyword evidence="4" id="KW-1185">Reference proteome</keyword>
<gene>
    <name evidence="3" type="ORF">FA14DRAFT_161853</name>
</gene>
<dbReference type="RefSeq" id="XP_025354778.1">
    <property type="nucleotide sequence ID" value="XM_025499317.1"/>
</dbReference>
<evidence type="ECO:0000256" key="1">
    <source>
        <dbReference type="SAM" id="MobiDB-lite"/>
    </source>
</evidence>
<proteinExistence type="predicted"/>